<proteinExistence type="predicted"/>
<organism evidence="3 4">
    <name type="scientific">Candidatus Paenalcaligenes intestinipullorum</name>
    <dbReference type="NCBI Taxonomy" id="2838718"/>
    <lineage>
        <taxon>Bacteria</taxon>
        <taxon>Pseudomonadati</taxon>
        <taxon>Pseudomonadota</taxon>
        <taxon>Betaproteobacteria</taxon>
        <taxon>Burkholderiales</taxon>
        <taxon>Alcaligenaceae</taxon>
        <taxon>Paenalcaligenes</taxon>
    </lineage>
</organism>
<dbReference type="InterPro" id="IPR051311">
    <property type="entry name" value="DedA_domain"/>
</dbReference>
<evidence type="ECO:0000313" key="3">
    <source>
        <dbReference type="EMBL" id="HJD44571.1"/>
    </source>
</evidence>
<evidence type="ECO:0000259" key="2">
    <source>
        <dbReference type="Pfam" id="PF09335"/>
    </source>
</evidence>
<dbReference type="AlphaFoldDB" id="A0A9D2RL72"/>
<dbReference type="Pfam" id="PF09335">
    <property type="entry name" value="VTT_dom"/>
    <property type="match status" value="1"/>
</dbReference>
<dbReference type="InterPro" id="IPR032816">
    <property type="entry name" value="VTT_dom"/>
</dbReference>
<evidence type="ECO:0000256" key="1">
    <source>
        <dbReference type="SAM" id="Phobius"/>
    </source>
</evidence>
<name>A0A9D2RL72_9BURK</name>
<feature type="domain" description="VTT" evidence="2">
    <location>
        <begin position="56"/>
        <end position="177"/>
    </location>
</feature>
<sequence>MESWVQAAVHWFLLTFSLPEFGLSAIFIVSFVSATLLPLGSEPAVFGYLQLAPTMFWPAVVVATVGNTLGGIVSYWMGWAAHNGYERWQEHQAKQTAHAQAQGVAPPKAEAQPKHTGRWHHTVQAWFHKLGPAALLLSWLPIVGDPLCSVAGWLRLPLGLCTVYMAIGKFLRYVLMTGFLLWLWPMLLPYFQG</sequence>
<protein>
    <submittedName>
        <fullName evidence="3">DedA family protein</fullName>
    </submittedName>
</protein>
<evidence type="ECO:0000313" key="4">
    <source>
        <dbReference type="Proteomes" id="UP000823889"/>
    </source>
</evidence>
<feature type="transmembrane region" description="Helical" evidence="1">
    <location>
        <begin position="56"/>
        <end position="77"/>
    </location>
</feature>
<comment type="caution">
    <text evidence="3">The sequence shown here is derived from an EMBL/GenBank/DDBJ whole genome shotgun (WGS) entry which is preliminary data.</text>
</comment>
<dbReference type="EMBL" id="DWUQ01000124">
    <property type="protein sequence ID" value="HJD44571.1"/>
    <property type="molecule type" value="Genomic_DNA"/>
</dbReference>
<accession>A0A9D2RL72</accession>
<keyword evidence="1" id="KW-1133">Transmembrane helix</keyword>
<reference evidence="3" key="2">
    <citation type="submission" date="2021-04" db="EMBL/GenBank/DDBJ databases">
        <authorList>
            <person name="Gilroy R."/>
        </authorList>
    </citation>
    <scope>NUCLEOTIDE SEQUENCE</scope>
    <source>
        <strain evidence="3">9264</strain>
    </source>
</reference>
<dbReference type="PANTHER" id="PTHR42709:SF4">
    <property type="entry name" value="INNER MEMBRANE PROTEIN YQAA"/>
    <property type="match status" value="1"/>
</dbReference>
<feature type="transmembrane region" description="Helical" evidence="1">
    <location>
        <begin position="12"/>
        <end position="36"/>
    </location>
</feature>
<dbReference type="PANTHER" id="PTHR42709">
    <property type="entry name" value="ALKALINE PHOSPHATASE LIKE PROTEIN"/>
    <property type="match status" value="1"/>
</dbReference>
<dbReference type="Proteomes" id="UP000823889">
    <property type="component" value="Unassembled WGS sequence"/>
</dbReference>
<keyword evidence="1" id="KW-0812">Transmembrane</keyword>
<reference evidence="3" key="1">
    <citation type="journal article" date="2021" name="PeerJ">
        <title>Extensive microbial diversity within the chicken gut microbiome revealed by metagenomics and culture.</title>
        <authorList>
            <person name="Gilroy R."/>
            <person name="Ravi A."/>
            <person name="Getino M."/>
            <person name="Pursley I."/>
            <person name="Horton D.L."/>
            <person name="Alikhan N.F."/>
            <person name="Baker D."/>
            <person name="Gharbi K."/>
            <person name="Hall N."/>
            <person name="Watson M."/>
            <person name="Adriaenssens E.M."/>
            <person name="Foster-Nyarko E."/>
            <person name="Jarju S."/>
            <person name="Secka A."/>
            <person name="Antonio M."/>
            <person name="Oren A."/>
            <person name="Chaudhuri R.R."/>
            <person name="La Ragione R."/>
            <person name="Hildebrand F."/>
            <person name="Pallen M.J."/>
        </authorList>
    </citation>
    <scope>NUCLEOTIDE SEQUENCE</scope>
    <source>
        <strain evidence="3">9264</strain>
    </source>
</reference>
<feature type="transmembrane region" description="Helical" evidence="1">
    <location>
        <begin position="170"/>
        <end position="191"/>
    </location>
</feature>
<gene>
    <name evidence="3" type="ORF">H9906_06045</name>
</gene>
<keyword evidence="1" id="KW-0472">Membrane</keyword>